<gene>
    <name evidence="1" type="ORF">CTI12_AA002380</name>
</gene>
<proteinExistence type="predicted"/>
<dbReference type="EMBL" id="PKPP01000009">
    <property type="protein sequence ID" value="PWA99710.1"/>
    <property type="molecule type" value="Genomic_DNA"/>
</dbReference>
<accession>A0A2U1QNX6</accession>
<name>A0A2U1QNX6_ARTAN</name>
<comment type="caution">
    <text evidence="1">The sequence shown here is derived from an EMBL/GenBank/DDBJ whole genome shotgun (WGS) entry which is preliminary data.</text>
</comment>
<dbReference type="AlphaFoldDB" id="A0A2U1QNX6"/>
<sequence>MKVKAGEGLEVEIEAVGKKYNEVGVKKTVNMVFDDHFISYSSCCIWNSWGNVLLSRFYFSEFGLPLSVCPSV</sequence>
<protein>
    <submittedName>
        <fullName evidence="1">Uncharacterized protein</fullName>
    </submittedName>
</protein>
<keyword evidence="2" id="KW-1185">Reference proteome</keyword>
<reference evidence="1 2" key="1">
    <citation type="journal article" date="2018" name="Mol. Plant">
        <title>The genome of Artemisia annua provides insight into the evolution of Asteraceae family and artemisinin biosynthesis.</title>
        <authorList>
            <person name="Shen Q."/>
            <person name="Zhang L."/>
            <person name="Liao Z."/>
            <person name="Wang S."/>
            <person name="Yan T."/>
            <person name="Shi P."/>
            <person name="Liu M."/>
            <person name="Fu X."/>
            <person name="Pan Q."/>
            <person name="Wang Y."/>
            <person name="Lv Z."/>
            <person name="Lu X."/>
            <person name="Zhang F."/>
            <person name="Jiang W."/>
            <person name="Ma Y."/>
            <person name="Chen M."/>
            <person name="Hao X."/>
            <person name="Li L."/>
            <person name="Tang Y."/>
            <person name="Lv G."/>
            <person name="Zhou Y."/>
            <person name="Sun X."/>
            <person name="Brodelius P.E."/>
            <person name="Rose J.K.C."/>
            <person name="Tang K."/>
        </authorList>
    </citation>
    <scope>NUCLEOTIDE SEQUENCE [LARGE SCALE GENOMIC DNA]</scope>
    <source>
        <strain evidence="2">cv. Huhao1</strain>
        <tissue evidence="1">Leaf</tissue>
    </source>
</reference>
<evidence type="ECO:0000313" key="2">
    <source>
        <dbReference type="Proteomes" id="UP000245207"/>
    </source>
</evidence>
<organism evidence="1 2">
    <name type="scientific">Artemisia annua</name>
    <name type="common">Sweet wormwood</name>
    <dbReference type="NCBI Taxonomy" id="35608"/>
    <lineage>
        <taxon>Eukaryota</taxon>
        <taxon>Viridiplantae</taxon>
        <taxon>Streptophyta</taxon>
        <taxon>Embryophyta</taxon>
        <taxon>Tracheophyta</taxon>
        <taxon>Spermatophyta</taxon>
        <taxon>Magnoliopsida</taxon>
        <taxon>eudicotyledons</taxon>
        <taxon>Gunneridae</taxon>
        <taxon>Pentapetalae</taxon>
        <taxon>asterids</taxon>
        <taxon>campanulids</taxon>
        <taxon>Asterales</taxon>
        <taxon>Asteraceae</taxon>
        <taxon>Asteroideae</taxon>
        <taxon>Anthemideae</taxon>
        <taxon>Artemisiinae</taxon>
        <taxon>Artemisia</taxon>
    </lineage>
</organism>
<dbReference type="Proteomes" id="UP000245207">
    <property type="component" value="Unassembled WGS sequence"/>
</dbReference>
<evidence type="ECO:0000313" key="1">
    <source>
        <dbReference type="EMBL" id="PWA99710.1"/>
    </source>
</evidence>